<dbReference type="PANTHER" id="PTHR46231">
    <property type="entry name" value="ANKYRIN REPEAT AND BTB/POZ DOMAIN-CONTAINING PROTEIN 1"/>
    <property type="match status" value="1"/>
</dbReference>
<dbReference type="InterPro" id="IPR011333">
    <property type="entry name" value="SKP1/BTB/POZ_sf"/>
</dbReference>
<accession>A0A836B9L5</accession>
<evidence type="ECO:0000313" key="5">
    <source>
        <dbReference type="EMBL" id="KAG2451882.1"/>
    </source>
</evidence>
<comment type="caution">
    <text evidence="5">The sequence shown here is derived from an EMBL/GenBank/DDBJ whole genome shotgun (WGS) entry which is preliminary data.</text>
</comment>
<dbReference type="Gene3D" id="2.120.10.30">
    <property type="entry name" value="TolB, C-terminal domain"/>
    <property type="match status" value="1"/>
</dbReference>
<dbReference type="EMBL" id="JAEHOD010000007">
    <property type="protein sequence ID" value="KAG2451882.1"/>
    <property type="molecule type" value="Genomic_DNA"/>
</dbReference>
<dbReference type="InterPro" id="IPR011042">
    <property type="entry name" value="6-blade_b-propeller_TolB-like"/>
</dbReference>
<dbReference type="AlphaFoldDB" id="A0A836B9L5"/>
<evidence type="ECO:0000256" key="1">
    <source>
        <dbReference type="ARBA" id="ARBA00004906"/>
    </source>
</evidence>
<dbReference type="SUPFAM" id="SSF54695">
    <property type="entry name" value="POZ domain"/>
    <property type="match status" value="1"/>
</dbReference>
<organism evidence="5 6">
    <name type="scientific">Chlamydomonas schloesseri</name>
    <dbReference type="NCBI Taxonomy" id="2026947"/>
    <lineage>
        <taxon>Eukaryota</taxon>
        <taxon>Viridiplantae</taxon>
        <taxon>Chlorophyta</taxon>
        <taxon>core chlorophytes</taxon>
        <taxon>Chlorophyceae</taxon>
        <taxon>CS clade</taxon>
        <taxon>Chlamydomonadales</taxon>
        <taxon>Chlamydomonadaceae</taxon>
        <taxon>Chlamydomonas</taxon>
    </lineage>
</organism>
<gene>
    <name evidence="5" type="ORF">HYH02_003657</name>
</gene>
<dbReference type="OrthoDB" id="537338at2759"/>
<keyword evidence="2" id="KW-0677">Repeat</keyword>
<dbReference type="GO" id="GO:0000151">
    <property type="term" value="C:ubiquitin ligase complex"/>
    <property type="evidence" value="ECO:0007669"/>
    <property type="project" value="TreeGrafter"/>
</dbReference>
<comment type="pathway">
    <text evidence="1">Protein modification; protein ubiquitination.</text>
</comment>
<dbReference type="PANTHER" id="PTHR46231:SF1">
    <property type="entry name" value="ANKYRIN REPEAT AND BTB_POZ DOMAIN-CONTAINING PROTEIN 1"/>
    <property type="match status" value="1"/>
</dbReference>
<keyword evidence="3" id="KW-0040">ANK repeat</keyword>
<dbReference type="PROSITE" id="PS50097">
    <property type="entry name" value="BTB"/>
    <property type="match status" value="1"/>
</dbReference>
<dbReference type="InterPro" id="IPR044515">
    <property type="entry name" value="ABTB1"/>
</dbReference>
<proteinExistence type="predicted"/>
<evidence type="ECO:0000313" key="6">
    <source>
        <dbReference type="Proteomes" id="UP000613740"/>
    </source>
</evidence>
<dbReference type="Proteomes" id="UP000613740">
    <property type="component" value="Unassembled WGS sequence"/>
</dbReference>
<dbReference type="CDD" id="cd18186">
    <property type="entry name" value="BTB_POZ_ZBTB_KLHL-like"/>
    <property type="match status" value="1"/>
</dbReference>
<evidence type="ECO:0000259" key="4">
    <source>
        <dbReference type="PROSITE" id="PS50097"/>
    </source>
</evidence>
<dbReference type="Pfam" id="PF00651">
    <property type="entry name" value="BTB"/>
    <property type="match status" value="1"/>
</dbReference>
<sequence>MSAPRLCASDFAICSFYTGRRVVSRPHGDGTETLTCHGQGFRPLLGADSHCGFTLGEELDLCWVPDGQPQSDGLEARTNAPIFDPWSSAVYFFCGEAIMRLLGKEVMHVAGHIHEEGSADGAGDAARLEAKHCTQMASDGAGSLYFICGKSRIRRVQLPAEWRAGGRKAAAAAVVSTLPLAPPENEVFTLAYLPPAAPQQEPSEHLAAVGGSRLSGGRAGGGGMLVYGTKSALYRLQLPLAPPAASAPAAPRQPEVLAGREGVHALEDGRGAGASFYKIYGVTVDASGHMYLCDKDVHTERSRVRCVTRDGAVTSRITGLPVNLLYPTILPNGDLAALTRDGGQMVIIALGLQPAPLRVSDAGPPPRSLPGDLGALLDAQPDGTSDLTIRVGERLFRCHRAILSARCDYFKQRLADDGFADGRAAELDLPDAEPDAFALLLRWLYTGAVEVPPQHARAAAELGDRLLLPELCEAAQAVLLASVSAESVVEALLWAEARSAAGGRFAALLEALKGWYVRHHDEVRRAAGASRARLAVEAPALHLELVDAAMDAAADSAAVAAAVGGGVAERKRRRS</sequence>
<dbReference type="Gene3D" id="3.30.710.10">
    <property type="entry name" value="Potassium Channel Kv1.1, Chain A"/>
    <property type="match status" value="1"/>
</dbReference>
<protein>
    <recommendedName>
        <fullName evidence="4">BTB domain-containing protein</fullName>
    </recommendedName>
</protein>
<evidence type="ECO:0000256" key="2">
    <source>
        <dbReference type="ARBA" id="ARBA00022737"/>
    </source>
</evidence>
<feature type="domain" description="BTB" evidence="4">
    <location>
        <begin position="385"/>
        <end position="453"/>
    </location>
</feature>
<evidence type="ECO:0000256" key="3">
    <source>
        <dbReference type="ARBA" id="ARBA00023043"/>
    </source>
</evidence>
<name>A0A836B9L5_9CHLO</name>
<dbReference type="InterPro" id="IPR000210">
    <property type="entry name" value="BTB/POZ_dom"/>
</dbReference>
<dbReference type="GO" id="GO:0005737">
    <property type="term" value="C:cytoplasm"/>
    <property type="evidence" value="ECO:0007669"/>
    <property type="project" value="TreeGrafter"/>
</dbReference>
<dbReference type="SMART" id="SM00225">
    <property type="entry name" value="BTB"/>
    <property type="match status" value="1"/>
</dbReference>
<keyword evidence="6" id="KW-1185">Reference proteome</keyword>
<reference evidence="5" key="1">
    <citation type="journal article" date="2020" name="bioRxiv">
        <title>Comparative genomics of Chlamydomonas.</title>
        <authorList>
            <person name="Craig R.J."/>
            <person name="Hasan A.R."/>
            <person name="Ness R.W."/>
            <person name="Keightley P.D."/>
        </authorList>
    </citation>
    <scope>NUCLEOTIDE SEQUENCE</scope>
    <source>
        <strain evidence="5">CCAP 11/173</strain>
    </source>
</reference>